<evidence type="ECO:0000313" key="5">
    <source>
        <dbReference type="Proteomes" id="UP000829685"/>
    </source>
</evidence>
<feature type="compositionally biased region" description="Polar residues" evidence="2">
    <location>
        <begin position="19"/>
        <end position="43"/>
    </location>
</feature>
<evidence type="ECO:0000313" key="4">
    <source>
        <dbReference type="EMBL" id="KAI1876341.1"/>
    </source>
</evidence>
<dbReference type="Proteomes" id="UP000829685">
    <property type="component" value="Unassembled WGS sequence"/>
</dbReference>
<evidence type="ECO:0000259" key="3">
    <source>
        <dbReference type="Pfam" id="PF07814"/>
    </source>
</evidence>
<reference evidence="4" key="1">
    <citation type="submission" date="2021-03" db="EMBL/GenBank/DDBJ databases">
        <title>Revisited historic fungal species revealed as producer of novel bioactive compounds through whole genome sequencing and comparative genomics.</title>
        <authorList>
            <person name="Vignolle G.A."/>
            <person name="Hochenegger N."/>
            <person name="Mach R.L."/>
            <person name="Mach-Aigner A.R."/>
            <person name="Javad Rahimi M."/>
            <person name="Salim K.A."/>
            <person name="Chan C.M."/>
            <person name="Lim L.B.L."/>
            <person name="Cai F."/>
            <person name="Druzhinina I.S."/>
            <person name="U'Ren J.M."/>
            <person name="Derntl C."/>
        </authorList>
    </citation>
    <scope>NUCLEOTIDE SEQUENCE</scope>
    <source>
        <strain evidence="4">TUCIM 5799</strain>
    </source>
</reference>
<name>A0A9P9WR32_9PEZI</name>
<dbReference type="Pfam" id="PF07814">
    <property type="entry name" value="WAPL"/>
    <property type="match status" value="1"/>
</dbReference>
<proteinExistence type="inferred from homology"/>
<dbReference type="AlphaFoldDB" id="A0A9P9WR32"/>
<evidence type="ECO:0000256" key="2">
    <source>
        <dbReference type="SAM" id="MobiDB-lite"/>
    </source>
</evidence>
<dbReference type="InterPro" id="IPR011989">
    <property type="entry name" value="ARM-like"/>
</dbReference>
<dbReference type="Gene3D" id="1.25.10.10">
    <property type="entry name" value="Leucine-rich Repeat Variant"/>
    <property type="match status" value="1"/>
</dbReference>
<dbReference type="PANTHER" id="PTHR22100">
    <property type="entry name" value="WINGS APART-LIKE PROTEIN HOMOLOG"/>
    <property type="match status" value="1"/>
</dbReference>
<organism evidence="4 5">
    <name type="scientific">Neoarthrinium moseri</name>
    <dbReference type="NCBI Taxonomy" id="1658444"/>
    <lineage>
        <taxon>Eukaryota</taxon>
        <taxon>Fungi</taxon>
        <taxon>Dikarya</taxon>
        <taxon>Ascomycota</taxon>
        <taxon>Pezizomycotina</taxon>
        <taxon>Sordariomycetes</taxon>
        <taxon>Xylariomycetidae</taxon>
        <taxon>Amphisphaeriales</taxon>
        <taxon>Apiosporaceae</taxon>
        <taxon>Neoarthrinium</taxon>
    </lineage>
</organism>
<feature type="compositionally biased region" description="Low complexity" evidence="2">
    <location>
        <begin position="296"/>
        <end position="317"/>
    </location>
</feature>
<protein>
    <recommendedName>
        <fullName evidence="3">Wings apart-like protein C-terminal domain-containing protein</fullName>
    </recommendedName>
</protein>
<feature type="compositionally biased region" description="Polar residues" evidence="2">
    <location>
        <begin position="318"/>
        <end position="328"/>
    </location>
</feature>
<gene>
    <name evidence="4" type="ORF">JX265_003867</name>
</gene>
<feature type="region of interest" description="Disordered" evidence="2">
    <location>
        <begin position="379"/>
        <end position="398"/>
    </location>
</feature>
<evidence type="ECO:0000256" key="1">
    <source>
        <dbReference type="ARBA" id="ARBA00006854"/>
    </source>
</evidence>
<dbReference type="EMBL" id="JAFIMR010000007">
    <property type="protein sequence ID" value="KAI1876341.1"/>
    <property type="molecule type" value="Genomic_DNA"/>
</dbReference>
<feature type="compositionally biased region" description="Low complexity" evidence="2">
    <location>
        <begin position="49"/>
        <end position="65"/>
    </location>
</feature>
<feature type="compositionally biased region" description="Basic and acidic residues" evidence="2">
    <location>
        <begin position="179"/>
        <end position="193"/>
    </location>
</feature>
<accession>A0A9P9WR32</accession>
<dbReference type="InterPro" id="IPR039874">
    <property type="entry name" value="WAPL"/>
</dbReference>
<keyword evidence="5" id="KW-1185">Reference proteome</keyword>
<dbReference type="InterPro" id="IPR022771">
    <property type="entry name" value="WAPL_C"/>
</dbReference>
<dbReference type="PANTHER" id="PTHR22100:SF13">
    <property type="entry name" value="WINGS APART-LIKE PROTEIN HOMOLOG"/>
    <property type="match status" value="1"/>
</dbReference>
<feature type="region of interest" description="Disordered" evidence="2">
    <location>
        <begin position="222"/>
        <end position="328"/>
    </location>
</feature>
<feature type="region of interest" description="Disordered" evidence="2">
    <location>
        <begin position="1"/>
        <end position="194"/>
    </location>
</feature>
<feature type="compositionally biased region" description="Polar residues" evidence="2">
    <location>
        <begin position="232"/>
        <end position="244"/>
    </location>
</feature>
<sequence length="878" mass="95276">MATRTDLNARPRARVKTTYGKTSRSRPSFTRAASQPVTATDNPRPSAVRAATTRQQQPTTTSSTPLDNASPEPLSVDGPADVNLPAHSAGKETGTDKKRKIAQIYSAHEEGQDPLSEDSSPSAPRPRQRSRVSSPTENVAAQGKTYGAARRMRSTSADMMDVEATDGILSSPPPTPVAPKERRAGGKQVREKALPFSPNTWQSFDNLHVGDSKRPRQHQIPIHLASERLPKTKSTSGAPSSSQAVPRAPRAPATSILEPTPAKKPRKKLIDALMEQMEESDGTAEDRPDNQISWADPVVSSSQTSQDTTQSSTPTQTPNSRRTYGNASVRTIARSGSSLKYTYGQSRVTMLEEDNLLESLALPEDTGFASLKGRRLELGGPKKPVKSSMDFEDDDALGASPKGKIRDIHELKQAGENSRVADEMFDLSSQIGQPTPKPSSSRRTALLQVAEKVQQKDYRQRLRNHGIDATVLKGIGSETDVISGYLVSTILLHFLATSSAPHIIQLLRTEDAGYLFGRLLDSDDDIKRTARDRKTNLSKRNQTALIGLQASLLQLPIWELGKPESLSPRTVALKSLELITSQDVVLASDPALFPDNVTHGLFGVLPMAKDAEFWDEPTAPGTFDLRCSLSILEYHAVKAMESQDHGEQLAARYLPILAEVFASALQNSAARDSELESLLLKLVLNMTNASSTSAGPFLDKGILPALASSICTSFTQSAAAVAGDGWSEGVLNNLVLRIGILVNFAEQSTPVRKAVHECSGDDGSSPMKELIRIFLDNHRNTAEADSEAKSQLNVAFGYLSVLLGHLCLYQPIRRAFKASHSAKSLGPLLDSIQEFISHHRAMEASLLEASPEDPRTSGGYTDRLQELVDQLQIDAVYD</sequence>
<comment type="similarity">
    <text evidence="1">Belongs to the WAPL family.</text>
</comment>
<feature type="domain" description="Wings apart-like protein C-terminal" evidence="3">
    <location>
        <begin position="405"/>
        <end position="748"/>
    </location>
</feature>
<comment type="caution">
    <text evidence="4">The sequence shown here is derived from an EMBL/GenBank/DDBJ whole genome shotgun (WGS) entry which is preliminary data.</text>
</comment>